<comment type="caution">
    <text evidence="8">The sequence shown here is derived from an EMBL/GenBank/DDBJ whole genome shotgun (WGS) entry which is preliminary data.</text>
</comment>
<keyword evidence="5" id="KW-0663">Pyridoxal phosphate</keyword>
<evidence type="ECO:0000313" key="8">
    <source>
        <dbReference type="EMBL" id="MBN7796885.1"/>
    </source>
</evidence>
<dbReference type="GO" id="GO:0030170">
    <property type="term" value="F:pyridoxal phosphate binding"/>
    <property type="evidence" value="ECO:0007669"/>
    <property type="project" value="InterPro"/>
</dbReference>
<organism evidence="8 9">
    <name type="scientific">Parahaliea mediterranea</name>
    <dbReference type="NCBI Taxonomy" id="651086"/>
    <lineage>
        <taxon>Bacteria</taxon>
        <taxon>Pseudomonadati</taxon>
        <taxon>Pseudomonadota</taxon>
        <taxon>Gammaproteobacteria</taxon>
        <taxon>Cellvibrionales</taxon>
        <taxon>Halieaceae</taxon>
        <taxon>Parahaliea</taxon>
    </lineage>
</organism>
<dbReference type="EMBL" id="JAFKCZ010000006">
    <property type="protein sequence ID" value="MBN7796885.1"/>
    <property type="molecule type" value="Genomic_DNA"/>
</dbReference>
<dbReference type="InterPro" id="IPR015424">
    <property type="entry name" value="PyrdxlP-dep_Trfase"/>
</dbReference>
<evidence type="ECO:0000256" key="3">
    <source>
        <dbReference type="ARBA" id="ARBA00022576"/>
    </source>
</evidence>
<evidence type="ECO:0000256" key="5">
    <source>
        <dbReference type="ARBA" id="ARBA00022898"/>
    </source>
</evidence>
<dbReference type="EC" id="2.6.1.-" evidence="6"/>
<sequence>MNVSVGPFSGQFSQLSRRLEDEAQGVWAVHDRACERFESGEDVYLLSVGDPDLPTPPRVVQAGIDALHKGRTHYAPGRGEPCLRQTIADIETRASGKPCDPDEVVVFPGATNAIYSVLATLVNPGEGVVVAEPMYIGYEGIFRALDIRKQSFDLDADGGFAFSLAAVEAAITPETRVVMVNTPGNPAGNVIAEADLRALADICRERGLWLICDEVYSMITFDAPHVSLRRAAASLDNVIIIDGLSKSHAMTGWRLGWSVTSRALADRLLDFTSSTIFGCCQFVQDAAAFALTNDEEYIQGVREEYRVRRDYVCERVAAIPGLQCQVPAAGMFVMIDVRAIAADGTVFAQRLLDAAGVSVLPGLGFGENCRGYVRVSLAQPINVLRPAFDRIAAFVAETEGKS</sequence>
<dbReference type="PROSITE" id="PS00105">
    <property type="entry name" value="AA_TRANSFER_CLASS_1"/>
    <property type="match status" value="1"/>
</dbReference>
<comment type="cofactor">
    <cofactor evidence="1 6">
        <name>pyridoxal 5'-phosphate</name>
        <dbReference type="ChEBI" id="CHEBI:597326"/>
    </cofactor>
</comment>
<dbReference type="InterPro" id="IPR004838">
    <property type="entry name" value="NHTrfase_class1_PyrdxlP-BS"/>
</dbReference>
<gene>
    <name evidence="8" type="ORF">JYP50_09800</name>
</gene>
<name>A0A939DEY5_9GAMM</name>
<keyword evidence="4 6" id="KW-0808">Transferase</keyword>
<accession>A0A939DEY5</accession>
<dbReference type="GO" id="GO:0008483">
    <property type="term" value="F:transaminase activity"/>
    <property type="evidence" value="ECO:0007669"/>
    <property type="project" value="UniProtKB-KW"/>
</dbReference>
<dbReference type="PANTHER" id="PTHR46383">
    <property type="entry name" value="ASPARTATE AMINOTRANSFERASE"/>
    <property type="match status" value="1"/>
</dbReference>
<dbReference type="InterPro" id="IPR004839">
    <property type="entry name" value="Aminotransferase_I/II_large"/>
</dbReference>
<dbReference type="SUPFAM" id="SSF53383">
    <property type="entry name" value="PLP-dependent transferases"/>
    <property type="match status" value="1"/>
</dbReference>
<reference evidence="8" key="1">
    <citation type="submission" date="2021-02" db="EMBL/GenBank/DDBJ databases">
        <title>PHA producing bacteria isolated from coastal sediment in Guangdong, Shenzhen.</title>
        <authorList>
            <person name="Zheng W."/>
            <person name="Yu S."/>
            <person name="Huang Y."/>
        </authorList>
    </citation>
    <scope>NUCLEOTIDE SEQUENCE</scope>
    <source>
        <strain evidence="8">TN14-10</strain>
    </source>
</reference>
<dbReference type="InterPro" id="IPR015422">
    <property type="entry name" value="PyrdxlP-dep_Trfase_small"/>
</dbReference>
<feature type="domain" description="Aminotransferase class I/classII large" evidence="7">
    <location>
        <begin position="42"/>
        <end position="379"/>
    </location>
</feature>
<evidence type="ECO:0000256" key="4">
    <source>
        <dbReference type="ARBA" id="ARBA00022679"/>
    </source>
</evidence>
<dbReference type="Pfam" id="PF00155">
    <property type="entry name" value="Aminotran_1_2"/>
    <property type="match status" value="1"/>
</dbReference>
<evidence type="ECO:0000259" key="7">
    <source>
        <dbReference type="Pfam" id="PF00155"/>
    </source>
</evidence>
<proteinExistence type="inferred from homology"/>
<dbReference type="AlphaFoldDB" id="A0A939DEY5"/>
<keyword evidence="9" id="KW-1185">Reference proteome</keyword>
<comment type="similarity">
    <text evidence="2 6">Belongs to the class-I pyridoxal-phosphate-dependent aminotransferase family.</text>
</comment>
<dbReference type="GO" id="GO:0006520">
    <property type="term" value="P:amino acid metabolic process"/>
    <property type="evidence" value="ECO:0007669"/>
    <property type="project" value="InterPro"/>
</dbReference>
<dbReference type="Proteomes" id="UP000664303">
    <property type="component" value="Unassembled WGS sequence"/>
</dbReference>
<dbReference type="InterPro" id="IPR050596">
    <property type="entry name" value="AspAT/PAT-like"/>
</dbReference>
<dbReference type="PANTHER" id="PTHR46383:SF1">
    <property type="entry name" value="ASPARTATE AMINOTRANSFERASE"/>
    <property type="match status" value="1"/>
</dbReference>
<dbReference type="Gene3D" id="3.40.640.10">
    <property type="entry name" value="Type I PLP-dependent aspartate aminotransferase-like (Major domain)"/>
    <property type="match status" value="1"/>
</dbReference>
<evidence type="ECO:0000256" key="6">
    <source>
        <dbReference type="RuleBase" id="RU000481"/>
    </source>
</evidence>
<evidence type="ECO:0000256" key="2">
    <source>
        <dbReference type="ARBA" id="ARBA00007441"/>
    </source>
</evidence>
<evidence type="ECO:0000313" key="9">
    <source>
        <dbReference type="Proteomes" id="UP000664303"/>
    </source>
</evidence>
<evidence type="ECO:0000256" key="1">
    <source>
        <dbReference type="ARBA" id="ARBA00001933"/>
    </source>
</evidence>
<protein>
    <recommendedName>
        <fullName evidence="6">Aminotransferase</fullName>
        <ecNumber evidence="6">2.6.1.-</ecNumber>
    </recommendedName>
</protein>
<keyword evidence="3 6" id="KW-0032">Aminotransferase</keyword>
<dbReference type="Gene3D" id="3.90.1150.10">
    <property type="entry name" value="Aspartate Aminotransferase, domain 1"/>
    <property type="match status" value="1"/>
</dbReference>
<dbReference type="InterPro" id="IPR015421">
    <property type="entry name" value="PyrdxlP-dep_Trfase_major"/>
</dbReference>
<dbReference type="CDD" id="cd00609">
    <property type="entry name" value="AAT_like"/>
    <property type="match status" value="1"/>
</dbReference>